<keyword evidence="1" id="KW-1133">Transmembrane helix</keyword>
<keyword evidence="1" id="KW-0812">Transmembrane</keyword>
<sequence length="136" mass="15749">MATCMSVIVPIENDTSQCVEFIFENAEKMPNDFYINIMNLIKYYHDYGNNYFEIHGFLELNKNKVDNSILNEIKKHIKPPPPPPVPRSVIVKRINCNITWCIDYNLACCRCCVSIFSVVFLLSFVGVIAWCFATRK</sequence>
<dbReference type="EMBL" id="MN739039">
    <property type="protein sequence ID" value="QHS85021.1"/>
    <property type="molecule type" value="Genomic_DNA"/>
</dbReference>
<reference evidence="2" key="1">
    <citation type="journal article" date="2020" name="Nature">
        <title>Giant virus diversity and host interactions through global metagenomics.</title>
        <authorList>
            <person name="Schulz F."/>
            <person name="Roux S."/>
            <person name="Paez-Espino D."/>
            <person name="Jungbluth S."/>
            <person name="Walsh D.A."/>
            <person name="Denef V.J."/>
            <person name="McMahon K.D."/>
            <person name="Konstantinidis K.T."/>
            <person name="Eloe-Fadrosh E.A."/>
            <person name="Kyrpides N.C."/>
            <person name="Woyke T."/>
        </authorList>
    </citation>
    <scope>NUCLEOTIDE SEQUENCE</scope>
    <source>
        <strain evidence="2">GVMAG-M-3300009182-67</strain>
    </source>
</reference>
<accession>A0A6C0AZS4</accession>
<organism evidence="2">
    <name type="scientific">viral metagenome</name>
    <dbReference type="NCBI Taxonomy" id="1070528"/>
    <lineage>
        <taxon>unclassified sequences</taxon>
        <taxon>metagenomes</taxon>
        <taxon>organismal metagenomes</taxon>
    </lineage>
</organism>
<evidence type="ECO:0000313" key="2">
    <source>
        <dbReference type="EMBL" id="QHS85021.1"/>
    </source>
</evidence>
<feature type="transmembrane region" description="Helical" evidence="1">
    <location>
        <begin position="113"/>
        <end position="133"/>
    </location>
</feature>
<name>A0A6C0AZS4_9ZZZZ</name>
<evidence type="ECO:0000256" key="1">
    <source>
        <dbReference type="SAM" id="Phobius"/>
    </source>
</evidence>
<dbReference type="AlphaFoldDB" id="A0A6C0AZS4"/>
<proteinExistence type="predicted"/>
<protein>
    <submittedName>
        <fullName evidence="2">Uncharacterized protein</fullName>
    </submittedName>
</protein>
<keyword evidence="1" id="KW-0472">Membrane</keyword>